<feature type="region of interest" description="Disordered" evidence="2">
    <location>
        <begin position="1"/>
        <end position="130"/>
    </location>
</feature>
<evidence type="ECO:0000313" key="4">
    <source>
        <dbReference type="Proteomes" id="UP001164746"/>
    </source>
</evidence>
<feature type="compositionally biased region" description="Polar residues" evidence="2">
    <location>
        <begin position="314"/>
        <end position="375"/>
    </location>
</feature>
<proteinExistence type="inferred from homology"/>
<evidence type="ECO:0000313" key="3">
    <source>
        <dbReference type="EMBL" id="WAQ99957.1"/>
    </source>
</evidence>
<dbReference type="PANTHER" id="PTHR23035:SF1">
    <property type="entry name" value="CILIA- AND FLAGELLA-ASSOCIATED PROTEIN 97"/>
    <property type="match status" value="1"/>
</dbReference>
<dbReference type="PANTHER" id="PTHR23035">
    <property type="entry name" value="CILIA- AND FLAGELLA-ASSOCIATED PROTEIN 97-RELATED"/>
    <property type="match status" value="1"/>
</dbReference>
<dbReference type="EMBL" id="CP111014">
    <property type="protein sequence ID" value="WAQ99957.1"/>
    <property type="molecule type" value="Genomic_DNA"/>
</dbReference>
<feature type="compositionally biased region" description="Basic and acidic residues" evidence="2">
    <location>
        <begin position="47"/>
        <end position="62"/>
    </location>
</feature>
<accession>A0ABY7DQH7</accession>
<reference evidence="3" key="1">
    <citation type="submission" date="2022-11" db="EMBL/GenBank/DDBJ databases">
        <title>Centuries of genome instability and evolution in soft-shell clam transmissible cancer (bioRxiv).</title>
        <authorList>
            <person name="Hart S.F.M."/>
            <person name="Yonemitsu M.A."/>
            <person name="Giersch R.M."/>
            <person name="Beal B.F."/>
            <person name="Arriagada G."/>
            <person name="Davis B.W."/>
            <person name="Ostrander E.A."/>
            <person name="Goff S.P."/>
            <person name="Metzger M.J."/>
        </authorList>
    </citation>
    <scope>NUCLEOTIDE SEQUENCE</scope>
    <source>
        <strain evidence="3">MELC-2E11</strain>
        <tissue evidence="3">Siphon/mantle</tissue>
    </source>
</reference>
<evidence type="ECO:0000256" key="1">
    <source>
        <dbReference type="ARBA" id="ARBA00008315"/>
    </source>
</evidence>
<keyword evidence="4" id="KW-1185">Reference proteome</keyword>
<dbReference type="Proteomes" id="UP001164746">
    <property type="component" value="Chromosome 3"/>
</dbReference>
<feature type="compositionally biased region" description="Basic and acidic residues" evidence="2">
    <location>
        <begin position="8"/>
        <end position="26"/>
    </location>
</feature>
<evidence type="ECO:0000256" key="2">
    <source>
        <dbReference type="SAM" id="MobiDB-lite"/>
    </source>
</evidence>
<dbReference type="InterPro" id="IPR038791">
    <property type="entry name" value="Cfap97/Hemingway"/>
</dbReference>
<feature type="compositionally biased region" description="Polar residues" evidence="2">
    <location>
        <begin position="212"/>
        <end position="226"/>
    </location>
</feature>
<gene>
    <name evidence="3" type="ORF">MAR_024330</name>
</gene>
<dbReference type="InterPro" id="IPR029488">
    <property type="entry name" value="Hmw/CFAP97"/>
</dbReference>
<dbReference type="Pfam" id="PF13879">
    <property type="entry name" value="Hmw_CFAP97"/>
    <property type="match status" value="1"/>
</dbReference>
<sequence length="398" mass="45108">MPSAHVDAWSDKAKQSSEKNIPETKTKTRRNPRKRDSSSDSYSSDGSVHRQKDRISRNDRVKSAKSRNGRTASDKTHKHRLRSASSSYSNNSDITDVSPLESPENTPRRKKNIQQTSENGHFEKVQYRDASPLNESADIKLENEQIDLSILMKCMADIDREKQQRIKTNSRRVMFAPPTNEKQKGNFSFSVNRANIIEKENQRLLNKIMTQMKSSGPVKKTTTISSKGPRKATEPVIQRLTPSAVNRMREQRRIEAENMHILNRLHSVKPTQGMSRQDQIGQFERQMSYGIPSGTMLITEPRLETRARSHTSLDHSSVPFQRSRPSSASSLGITTQGKRSRPSSAKSNASIRSNASVRSTASKRSTMSMRSNFSIGSVKRRSDKVDCRPEWNDRFSCA</sequence>
<feature type="region of interest" description="Disordered" evidence="2">
    <location>
        <begin position="306"/>
        <end position="385"/>
    </location>
</feature>
<feature type="compositionally biased region" description="Low complexity" evidence="2">
    <location>
        <begin position="83"/>
        <end position="92"/>
    </location>
</feature>
<feature type="region of interest" description="Disordered" evidence="2">
    <location>
        <begin position="212"/>
        <end position="233"/>
    </location>
</feature>
<organism evidence="3 4">
    <name type="scientific">Mya arenaria</name>
    <name type="common">Soft-shell clam</name>
    <dbReference type="NCBI Taxonomy" id="6604"/>
    <lineage>
        <taxon>Eukaryota</taxon>
        <taxon>Metazoa</taxon>
        <taxon>Spiralia</taxon>
        <taxon>Lophotrochozoa</taxon>
        <taxon>Mollusca</taxon>
        <taxon>Bivalvia</taxon>
        <taxon>Autobranchia</taxon>
        <taxon>Heteroconchia</taxon>
        <taxon>Euheterodonta</taxon>
        <taxon>Imparidentia</taxon>
        <taxon>Neoheterodontei</taxon>
        <taxon>Myida</taxon>
        <taxon>Myoidea</taxon>
        <taxon>Myidae</taxon>
        <taxon>Mya</taxon>
    </lineage>
</organism>
<name>A0ABY7DQH7_MYAAR</name>
<comment type="similarity">
    <text evidence="1">Belongs to the CFAP97 family.</text>
</comment>
<protein>
    <submittedName>
        <fullName evidence="3">CFA97-like protein</fullName>
    </submittedName>
</protein>